<evidence type="ECO:0000256" key="3">
    <source>
        <dbReference type="ARBA" id="ARBA00022840"/>
    </source>
</evidence>
<dbReference type="EMBL" id="CP071444">
    <property type="protein sequence ID" value="QSX08102.1"/>
    <property type="molecule type" value="Genomic_DNA"/>
</dbReference>
<accession>A0A974XDZ8</accession>
<dbReference type="InterPro" id="IPR005670">
    <property type="entry name" value="PstB-like"/>
</dbReference>
<name>A0A974XDZ8_9FIRM</name>
<feature type="domain" description="ABC transporter" evidence="4">
    <location>
        <begin position="5"/>
        <end position="238"/>
    </location>
</feature>
<dbReference type="PANTHER" id="PTHR43423:SF1">
    <property type="entry name" value="ABC TRANSPORTER I FAMILY MEMBER 17"/>
    <property type="match status" value="1"/>
</dbReference>
<dbReference type="GO" id="GO:0005315">
    <property type="term" value="F:phosphate transmembrane transporter activity"/>
    <property type="evidence" value="ECO:0007669"/>
    <property type="project" value="InterPro"/>
</dbReference>
<dbReference type="PROSITE" id="PS00211">
    <property type="entry name" value="ABC_TRANSPORTER_1"/>
    <property type="match status" value="1"/>
</dbReference>
<dbReference type="InterPro" id="IPR027417">
    <property type="entry name" value="P-loop_NTPase"/>
</dbReference>
<evidence type="ECO:0000256" key="1">
    <source>
        <dbReference type="ARBA" id="ARBA00022448"/>
    </source>
</evidence>
<dbReference type="SUPFAM" id="SSF52540">
    <property type="entry name" value="P-loop containing nucleoside triphosphate hydrolases"/>
    <property type="match status" value="1"/>
</dbReference>
<dbReference type="InterPro" id="IPR003439">
    <property type="entry name" value="ABC_transporter-like_ATP-bd"/>
</dbReference>
<dbReference type="InterPro" id="IPR017871">
    <property type="entry name" value="ABC_transporter-like_CS"/>
</dbReference>
<sequence>MTKAIRIDDLQMQYNKRIVLSVPGLEIPEGSITGIIGPSGAGKSTLLRIINRLESPTRGKVYLHEQDVWNQRSENMKLQRTMTMVFQKPTLLDKSVFQNVAIGLKARNVDKKILDEKVLSALKTVGLLELKDQKAKTLSGGEAQRVAFARAMVLDPEVLLLDEPTANLDPANVRLLEDYIRNMNQKKGVTVIMVTHNLFQAKRIASHVAFLYEGNLVEWGEASRFFDAPNKQQTKDFLEGRIIY</sequence>
<keyword evidence="1" id="KW-0813">Transport</keyword>
<dbReference type="RefSeq" id="WP_207299444.1">
    <property type="nucleotide sequence ID" value="NZ_CP071444.1"/>
</dbReference>
<evidence type="ECO:0000313" key="5">
    <source>
        <dbReference type="EMBL" id="QSX08102.1"/>
    </source>
</evidence>
<dbReference type="GO" id="GO:0016020">
    <property type="term" value="C:membrane"/>
    <property type="evidence" value="ECO:0007669"/>
    <property type="project" value="InterPro"/>
</dbReference>
<reference evidence="5" key="1">
    <citation type="submission" date="2021-03" db="EMBL/GenBank/DDBJ databases">
        <title>Alkalibacter marinus sp. nov., isolated from tidal flat sediment.</title>
        <authorList>
            <person name="Namirimu T."/>
            <person name="Yang J.-A."/>
            <person name="Yang S.-H."/>
            <person name="Kim Y.-J."/>
            <person name="Kwon K.K."/>
        </authorList>
    </citation>
    <scope>NUCLEOTIDE SEQUENCE</scope>
    <source>
        <strain evidence="5">ES005</strain>
    </source>
</reference>
<keyword evidence="2" id="KW-0547">Nucleotide-binding</keyword>
<dbReference type="SMART" id="SM00382">
    <property type="entry name" value="AAA"/>
    <property type="match status" value="1"/>
</dbReference>
<dbReference type="KEGG" id="alka:J0B03_09900"/>
<organism evidence="5 6">
    <name type="scientific">Alkalibacter rhizosphaerae</name>
    <dbReference type="NCBI Taxonomy" id="2815577"/>
    <lineage>
        <taxon>Bacteria</taxon>
        <taxon>Bacillati</taxon>
        <taxon>Bacillota</taxon>
        <taxon>Clostridia</taxon>
        <taxon>Eubacteriales</taxon>
        <taxon>Eubacteriaceae</taxon>
        <taxon>Alkalibacter</taxon>
    </lineage>
</organism>
<dbReference type="GO" id="GO:0035435">
    <property type="term" value="P:phosphate ion transmembrane transport"/>
    <property type="evidence" value="ECO:0007669"/>
    <property type="project" value="InterPro"/>
</dbReference>
<keyword evidence="6" id="KW-1185">Reference proteome</keyword>
<proteinExistence type="predicted"/>
<dbReference type="PROSITE" id="PS50893">
    <property type="entry name" value="ABC_TRANSPORTER_2"/>
    <property type="match status" value="1"/>
</dbReference>
<dbReference type="CDD" id="cd03260">
    <property type="entry name" value="ABC_PstB_phosphate_transporter"/>
    <property type="match status" value="1"/>
</dbReference>
<protein>
    <submittedName>
        <fullName evidence="5">Phosphate ABC transporter ATP-binding protein</fullName>
    </submittedName>
</protein>
<dbReference type="PANTHER" id="PTHR43423">
    <property type="entry name" value="ABC TRANSPORTER I FAMILY MEMBER 17"/>
    <property type="match status" value="1"/>
</dbReference>
<dbReference type="Proteomes" id="UP000663499">
    <property type="component" value="Chromosome"/>
</dbReference>
<evidence type="ECO:0000256" key="2">
    <source>
        <dbReference type="ARBA" id="ARBA00022741"/>
    </source>
</evidence>
<gene>
    <name evidence="5" type="ORF">J0B03_09900</name>
</gene>
<dbReference type="GO" id="GO:0005524">
    <property type="term" value="F:ATP binding"/>
    <property type="evidence" value="ECO:0007669"/>
    <property type="project" value="UniProtKB-KW"/>
</dbReference>
<evidence type="ECO:0000259" key="4">
    <source>
        <dbReference type="PROSITE" id="PS50893"/>
    </source>
</evidence>
<dbReference type="GO" id="GO:0016887">
    <property type="term" value="F:ATP hydrolysis activity"/>
    <property type="evidence" value="ECO:0007669"/>
    <property type="project" value="InterPro"/>
</dbReference>
<dbReference type="Gene3D" id="3.40.50.300">
    <property type="entry name" value="P-loop containing nucleotide triphosphate hydrolases"/>
    <property type="match status" value="1"/>
</dbReference>
<keyword evidence="3 5" id="KW-0067">ATP-binding</keyword>
<dbReference type="Pfam" id="PF00005">
    <property type="entry name" value="ABC_tran"/>
    <property type="match status" value="1"/>
</dbReference>
<dbReference type="InterPro" id="IPR003593">
    <property type="entry name" value="AAA+_ATPase"/>
</dbReference>
<evidence type="ECO:0000313" key="6">
    <source>
        <dbReference type="Proteomes" id="UP000663499"/>
    </source>
</evidence>
<dbReference type="AlphaFoldDB" id="A0A974XDZ8"/>